<evidence type="ECO:0000313" key="2">
    <source>
        <dbReference type="EMBL" id="TET61415.1"/>
    </source>
</evidence>
<reference evidence="2 3" key="1">
    <citation type="submission" date="2019-03" db="EMBL/GenBank/DDBJ databases">
        <title>Metabolic potential of uncultured bacteria and archaea associated with petroleum seepage in deep-sea sediments.</title>
        <authorList>
            <person name="Dong X."/>
            <person name="Hubert C."/>
        </authorList>
    </citation>
    <scope>NUCLEOTIDE SEQUENCE [LARGE SCALE GENOMIC DNA]</scope>
    <source>
        <strain evidence="2">E29_bin52</strain>
    </source>
</reference>
<proteinExistence type="predicted"/>
<organism evidence="2 3">
    <name type="scientific">Aerophobetes bacterium</name>
    <dbReference type="NCBI Taxonomy" id="2030807"/>
    <lineage>
        <taxon>Bacteria</taxon>
        <taxon>Candidatus Aerophobota</taxon>
    </lineage>
</organism>
<dbReference type="Pfam" id="PF11295">
    <property type="entry name" value="DUF3096"/>
    <property type="match status" value="1"/>
</dbReference>
<protein>
    <submittedName>
        <fullName evidence="2">DUF3096 domain-containing protein</fullName>
    </submittedName>
</protein>
<dbReference type="Proteomes" id="UP000319130">
    <property type="component" value="Unassembled WGS sequence"/>
</dbReference>
<keyword evidence="1" id="KW-0812">Transmembrane</keyword>
<gene>
    <name evidence="2" type="ORF">E3J48_05625</name>
</gene>
<keyword evidence="1" id="KW-0472">Membrane</keyword>
<dbReference type="InterPro" id="IPR021446">
    <property type="entry name" value="DUF3096"/>
</dbReference>
<comment type="caution">
    <text evidence="2">The sequence shown here is derived from an EMBL/GenBank/DDBJ whole genome shotgun (WGS) entry which is preliminary data.</text>
</comment>
<accession>A0A523W313</accession>
<keyword evidence="1" id="KW-1133">Transmembrane helix</keyword>
<dbReference type="EMBL" id="SOIZ01000249">
    <property type="protein sequence ID" value="TET61415.1"/>
    <property type="molecule type" value="Genomic_DNA"/>
</dbReference>
<sequence length="47" mass="5118">MNAMWTYVLAVVFGIIIFIFPAIVAYIIALFLVVFGVAGIVQSLKKG</sequence>
<dbReference type="AlphaFoldDB" id="A0A523W313"/>
<evidence type="ECO:0000313" key="3">
    <source>
        <dbReference type="Proteomes" id="UP000319130"/>
    </source>
</evidence>
<name>A0A523W313_UNCAE</name>
<feature type="transmembrane region" description="Helical" evidence="1">
    <location>
        <begin position="12"/>
        <end position="41"/>
    </location>
</feature>
<evidence type="ECO:0000256" key="1">
    <source>
        <dbReference type="SAM" id="Phobius"/>
    </source>
</evidence>